<dbReference type="NCBIfam" id="TIGR04183">
    <property type="entry name" value="Por_Secre_tail"/>
    <property type="match status" value="1"/>
</dbReference>
<dbReference type="InterPro" id="IPR026444">
    <property type="entry name" value="Secre_tail"/>
</dbReference>
<name>A0ABV5HF17_9FLAO</name>
<protein>
    <submittedName>
        <fullName evidence="4">T9SS type A sorting domain-containing protein</fullName>
    </submittedName>
</protein>
<evidence type="ECO:0000256" key="1">
    <source>
        <dbReference type="ARBA" id="ARBA00022729"/>
    </source>
</evidence>
<proteinExistence type="predicted"/>
<feature type="signal peptide" evidence="2">
    <location>
        <begin position="1"/>
        <end position="19"/>
    </location>
</feature>
<evidence type="ECO:0000256" key="2">
    <source>
        <dbReference type="SAM" id="SignalP"/>
    </source>
</evidence>
<evidence type="ECO:0000259" key="3">
    <source>
        <dbReference type="Pfam" id="PF18962"/>
    </source>
</evidence>
<organism evidence="4 5">
    <name type="scientific">Flavobacterium gyeonganense</name>
    <dbReference type="NCBI Taxonomy" id="1310418"/>
    <lineage>
        <taxon>Bacteria</taxon>
        <taxon>Pseudomonadati</taxon>
        <taxon>Bacteroidota</taxon>
        <taxon>Flavobacteriia</taxon>
        <taxon>Flavobacteriales</taxon>
        <taxon>Flavobacteriaceae</taxon>
        <taxon>Flavobacterium</taxon>
    </lineage>
</organism>
<reference evidence="4 5" key="1">
    <citation type="submission" date="2024-09" db="EMBL/GenBank/DDBJ databases">
        <authorList>
            <person name="Sun Q."/>
            <person name="Mori K."/>
        </authorList>
    </citation>
    <scope>NUCLEOTIDE SEQUENCE [LARGE SCALE GENOMIC DNA]</scope>
    <source>
        <strain evidence="4 5">CECT 8365</strain>
    </source>
</reference>
<gene>
    <name evidence="4" type="ORF">ACFFVK_18085</name>
</gene>
<dbReference type="EMBL" id="JBHMFE010000040">
    <property type="protein sequence ID" value="MFB9110496.1"/>
    <property type="molecule type" value="Genomic_DNA"/>
</dbReference>
<dbReference type="RefSeq" id="WP_278011468.1">
    <property type="nucleotide sequence ID" value="NZ_CP121112.1"/>
</dbReference>
<feature type="domain" description="Secretion system C-terminal sorting" evidence="3">
    <location>
        <begin position="258"/>
        <end position="322"/>
    </location>
</feature>
<keyword evidence="1 2" id="KW-0732">Signal</keyword>
<dbReference type="Pfam" id="PF18962">
    <property type="entry name" value="Por_Secre_tail"/>
    <property type="match status" value="1"/>
</dbReference>
<comment type="caution">
    <text evidence="4">The sequence shown here is derived from an EMBL/GenBank/DDBJ whole genome shotgun (WGS) entry which is preliminary data.</text>
</comment>
<sequence>MKKTTLILLLLFTFTKINAQLVDEEINFNNLTSTTDNDLVNKFIQPYPNDYTQVSDGNNGYYLKTNLQGEATRPLKLCSKFKGIDTESMIISVDYKVETYPTGPVGFGSNSVGIFIAKNTGESILSTTLSENSLYLYGLSNPNSTYVAPVFGANFTDGKWYRLTFQLTKIATNKFSISSKIYDIGVNGNSNPILKVTNTREGFNYFFNQTNDINIHFVGGWWGNVKYLDNFKVYGFKNGSNCSNLSNNDFHLGSNIIVYPNPFTNQITINKEVTKINIYNLNGQLISTHSDINKEISVEKLASGTYLFEIFSPEGVQIKKLVKN</sequence>
<accession>A0ABV5HF17</accession>
<dbReference type="Proteomes" id="UP001589562">
    <property type="component" value="Unassembled WGS sequence"/>
</dbReference>
<evidence type="ECO:0000313" key="4">
    <source>
        <dbReference type="EMBL" id="MFB9110496.1"/>
    </source>
</evidence>
<keyword evidence="5" id="KW-1185">Reference proteome</keyword>
<feature type="chain" id="PRO_5045140120" evidence="2">
    <location>
        <begin position="20"/>
        <end position="324"/>
    </location>
</feature>
<evidence type="ECO:0000313" key="5">
    <source>
        <dbReference type="Proteomes" id="UP001589562"/>
    </source>
</evidence>